<evidence type="ECO:0000313" key="16">
    <source>
        <dbReference type="Proteomes" id="UP000192775"/>
    </source>
</evidence>
<protein>
    <recommendedName>
        <fullName evidence="5">Aminopeptidase N</fullName>
        <ecNumber evidence="4">3.4.11.2</ecNumber>
    </recommendedName>
    <alternativeName>
        <fullName evidence="12">Alanine aminopeptidase</fullName>
    </alternativeName>
    <alternativeName>
        <fullName evidence="13">Lysyl aminopeptidase</fullName>
    </alternativeName>
</protein>
<dbReference type="PANTHER" id="PTHR45726">
    <property type="entry name" value="LEUKOTRIENE A-4 HYDROLASE"/>
    <property type="match status" value="1"/>
</dbReference>
<keyword evidence="16" id="KW-1185">Reference proteome</keyword>
<dbReference type="KEGG" id="cphy:B5808_18640"/>
<dbReference type="GO" id="GO:0008237">
    <property type="term" value="F:metallopeptidase activity"/>
    <property type="evidence" value="ECO:0007669"/>
    <property type="project" value="UniProtKB-KW"/>
</dbReference>
<dbReference type="PRINTS" id="PR00756">
    <property type="entry name" value="ALADIPTASE"/>
</dbReference>
<dbReference type="InterPro" id="IPR014782">
    <property type="entry name" value="Peptidase_M1_dom"/>
</dbReference>
<dbReference type="Pfam" id="PF17900">
    <property type="entry name" value="Peptidase_M1_N"/>
    <property type="match status" value="1"/>
</dbReference>
<comment type="subcellular location">
    <subcellularLocation>
        <location evidence="2">Cytoplasm</location>
    </subcellularLocation>
</comment>
<feature type="binding site" evidence="14">
    <location>
        <position position="295"/>
    </location>
    <ligand>
        <name>Zn(2+)</name>
        <dbReference type="ChEBI" id="CHEBI:29105"/>
        <note>catalytic</note>
    </ligand>
</feature>
<dbReference type="InterPro" id="IPR042097">
    <property type="entry name" value="Aminopeptidase_N-like_N_sf"/>
</dbReference>
<dbReference type="EC" id="3.4.11.2" evidence="4"/>
<dbReference type="AlphaFoldDB" id="A0A1X9LQN6"/>
<evidence type="ECO:0000256" key="11">
    <source>
        <dbReference type="ARBA" id="ARBA00023049"/>
    </source>
</evidence>
<dbReference type="Gene3D" id="2.60.40.1730">
    <property type="entry name" value="tricorn interacting facor f3 domain"/>
    <property type="match status" value="1"/>
</dbReference>
<dbReference type="GO" id="GO:0006508">
    <property type="term" value="P:proteolysis"/>
    <property type="evidence" value="ECO:0007669"/>
    <property type="project" value="UniProtKB-KW"/>
</dbReference>
<keyword evidence="9" id="KW-0378">Hydrolase</keyword>
<dbReference type="CDD" id="cd09603">
    <property type="entry name" value="M1_APN_like"/>
    <property type="match status" value="1"/>
</dbReference>
<evidence type="ECO:0000256" key="1">
    <source>
        <dbReference type="ARBA" id="ARBA00000098"/>
    </source>
</evidence>
<evidence type="ECO:0000256" key="9">
    <source>
        <dbReference type="ARBA" id="ARBA00022801"/>
    </source>
</evidence>
<name>A0A1X9LQN6_9MICO</name>
<dbReference type="Proteomes" id="UP000192775">
    <property type="component" value="Chromosome"/>
</dbReference>
<evidence type="ECO:0000256" key="7">
    <source>
        <dbReference type="ARBA" id="ARBA00022670"/>
    </source>
</evidence>
<feature type="binding site" evidence="14">
    <location>
        <position position="314"/>
    </location>
    <ligand>
        <name>Zn(2+)</name>
        <dbReference type="ChEBI" id="CHEBI:29105"/>
        <note>catalytic</note>
    </ligand>
</feature>
<dbReference type="SUPFAM" id="SSF63737">
    <property type="entry name" value="Leukotriene A4 hydrolase N-terminal domain"/>
    <property type="match status" value="1"/>
</dbReference>
<keyword evidence="10 14" id="KW-0862">Zinc</keyword>
<feature type="binding site" evidence="14">
    <location>
        <position position="291"/>
    </location>
    <ligand>
        <name>Zn(2+)</name>
        <dbReference type="ChEBI" id="CHEBI:29105"/>
        <note>catalytic</note>
    </ligand>
</feature>
<evidence type="ECO:0000256" key="10">
    <source>
        <dbReference type="ARBA" id="ARBA00022833"/>
    </source>
</evidence>
<evidence type="ECO:0000256" key="12">
    <source>
        <dbReference type="ARBA" id="ARBA00029811"/>
    </source>
</evidence>
<dbReference type="InterPro" id="IPR045357">
    <property type="entry name" value="Aminopeptidase_N-like_N"/>
</dbReference>
<keyword evidence="11" id="KW-0482">Metalloprotease</keyword>
<dbReference type="SUPFAM" id="SSF55486">
    <property type="entry name" value="Metalloproteases ('zincins'), catalytic domain"/>
    <property type="match status" value="1"/>
</dbReference>
<evidence type="ECO:0000256" key="8">
    <source>
        <dbReference type="ARBA" id="ARBA00022723"/>
    </source>
</evidence>
<keyword evidence="7" id="KW-0645">Protease</keyword>
<keyword evidence="6" id="KW-0963">Cytoplasm</keyword>
<evidence type="ECO:0000256" key="6">
    <source>
        <dbReference type="ARBA" id="ARBA00022490"/>
    </source>
</evidence>
<dbReference type="InterPro" id="IPR034015">
    <property type="entry name" value="M1_LTA4H"/>
</dbReference>
<dbReference type="RefSeq" id="WP_085021633.1">
    <property type="nucleotide sequence ID" value="NZ_CP020715.1"/>
</dbReference>
<proteinExistence type="inferred from homology"/>
<evidence type="ECO:0000256" key="3">
    <source>
        <dbReference type="ARBA" id="ARBA00010136"/>
    </source>
</evidence>
<dbReference type="Pfam" id="PF01433">
    <property type="entry name" value="Peptidase_M1"/>
    <property type="match status" value="1"/>
</dbReference>
<evidence type="ECO:0000256" key="2">
    <source>
        <dbReference type="ARBA" id="ARBA00004496"/>
    </source>
</evidence>
<evidence type="ECO:0000313" key="15">
    <source>
        <dbReference type="EMBL" id="ARJ07496.1"/>
    </source>
</evidence>
<dbReference type="GO" id="GO:0008270">
    <property type="term" value="F:zinc ion binding"/>
    <property type="evidence" value="ECO:0007669"/>
    <property type="project" value="InterPro"/>
</dbReference>
<keyword evidence="8 14" id="KW-0479">Metal-binding</keyword>
<dbReference type="InterPro" id="IPR027268">
    <property type="entry name" value="Peptidase_M4/M1_CTD_sf"/>
</dbReference>
<dbReference type="Gene3D" id="1.10.390.10">
    <property type="entry name" value="Neutral Protease Domain 2"/>
    <property type="match status" value="1"/>
</dbReference>
<dbReference type="EMBL" id="CP020715">
    <property type="protein sequence ID" value="ARJ07496.1"/>
    <property type="molecule type" value="Genomic_DNA"/>
</dbReference>
<comment type="cofactor">
    <cofactor evidence="14">
        <name>Zn(2+)</name>
        <dbReference type="ChEBI" id="CHEBI:29105"/>
    </cofactor>
    <text evidence="14">Binds 1 zinc ion per subunit.</text>
</comment>
<comment type="similarity">
    <text evidence="3">Belongs to the peptidase M1 family.</text>
</comment>
<dbReference type="PANTHER" id="PTHR45726:SF3">
    <property type="entry name" value="LEUKOTRIENE A-4 HYDROLASE"/>
    <property type="match status" value="1"/>
</dbReference>
<accession>A0A1X9LQN6</accession>
<dbReference type="STRING" id="1619308.B5808_18640"/>
<evidence type="ECO:0000256" key="13">
    <source>
        <dbReference type="ARBA" id="ARBA00031533"/>
    </source>
</evidence>
<evidence type="ECO:0000256" key="14">
    <source>
        <dbReference type="PIRSR" id="PIRSR634015-3"/>
    </source>
</evidence>
<evidence type="ECO:0000256" key="5">
    <source>
        <dbReference type="ARBA" id="ARBA00015611"/>
    </source>
</evidence>
<comment type="catalytic activity">
    <reaction evidence="1">
        <text>Release of an N-terminal amino acid, Xaa-|-Yaa- from a peptide, amide or arylamide. Xaa is preferably Ala, but may be most amino acids including Pro (slow action). When a terminal hydrophobic residue is followed by a prolyl residue, the two may be released as an intact Xaa-Pro dipeptide.</text>
        <dbReference type="EC" id="3.4.11.2"/>
    </reaction>
</comment>
<dbReference type="GO" id="GO:0005737">
    <property type="term" value="C:cytoplasm"/>
    <property type="evidence" value="ECO:0007669"/>
    <property type="project" value="UniProtKB-SubCell"/>
</dbReference>
<organism evidence="15 16">
    <name type="scientific">Cnuibacter physcomitrellae</name>
    <dbReference type="NCBI Taxonomy" id="1619308"/>
    <lineage>
        <taxon>Bacteria</taxon>
        <taxon>Bacillati</taxon>
        <taxon>Actinomycetota</taxon>
        <taxon>Actinomycetes</taxon>
        <taxon>Micrococcales</taxon>
        <taxon>Microbacteriaceae</taxon>
        <taxon>Cnuibacter</taxon>
    </lineage>
</organism>
<sequence length="435" mass="48846">MTGRGVAFSGDPYTPGVGTWSYRVSSYDLDLDYRVPTNRLDGVAVIEAVAMVDLDRIELDLSKLKASKVKLDGKRVQGVSHVGHKLAVRSPATIPAGKAFTLEIEYAGRPGPRRSPWGPIGWEELADGVLVASQPMGSSTWFPCNDRPGDKATYRIRFTAEEDYAVVCSGELTKTSTRSGRTTWVYDQEAPTAAYLATVQVGRYARRTEGKKVPVDYAYPLELEKRRAKDFGRLDKMISYFSKAFGPYPFDRYGVVITHDTLEIPLEAQAMAVFGENHVDGEHGSERLIAHELAHQWFGNSVGLSSWRHIWLNEGFACYAEWLWSEERGGASADVLARQHYDRLRAAPEDIVIGDPGSASMFDDRVYKRGALTLHQLRRRLGDDDFFGLLRRWTTEHRHGVAETEAFVRLAEEVSGDQLRALFDEWLSRPALPLW</sequence>
<gene>
    <name evidence="15" type="ORF">B5808_18640</name>
</gene>
<reference evidence="15 16" key="1">
    <citation type="submission" date="2017-04" db="EMBL/GenBank/DDBJ databases">
        <authorList>
            <person name="Afonso C.L."/>
            <person name="Miller P.J."/>
            <person name="Scott M.A."/>
            <person name="Spackman E."/>
            <person name="Goraichik I."/>
            <person name="Dimitrov K.M."/>
            <person name="Suarez D.L."/>
            <person name="Swayne D.E."/>
        </authorList>
    </citation>
    <scope>NUCLEOTIDE SEQUENCE [LARGE SCALE GENOMIC DNA]</scope>
    <source>
        <strain evidence="16">XA(T)</strain>
    </source>
</reference>
<dbReference type="GO" id="GO:0016285">
    <property type="term" value="F:alanyl aminopeptidase activity"/>
    <property type="evidence" value="ECO:0007669"/>
    <property type="project" value="UniProtKB-EC"/>
</dbReference>
<evidence type="ECO:0000256" key="4">
    <source>
        <dbReference type="ARBA" id="ARBA00012564"/>
    </source>
</evidence>
<dbReference type="InterPro" id="IPR001930">
    <property type="entry name" value="Peptidase_M1"/>
</dbReference>